<keyword evidence="1" id="KW-1133">Transmembrane helix</keyword>
<proteinExistence type="predicted"/>
<dbReference type="AlphaFoldDB" id="A0A3D9HS81"/>
<feature type="transmembrane region" description="Helical" evidence="1">
    <location>
        <begin position="150"/>
        <end position="183"/>
    </location>
</feature>
<reference evidence="2 3" key="1">
    <citation type="submission" date="2018-07" db="EMBL/GenBank/DDBJ databases">
        <title>Genomic Encyclopedia of Type Strains, Phase III (KMG-III): the genomes of soil and plant-associated and newly described type strains.</title>
        <authorList>
            <person name="Whitman W."/>
        </authorList>
    </citation>
    <scope>NUCLEOTIDE SEQUENCE [LARGE SCALE GENOMIC DNA]</scope>
    <source>
        <strain evidence="2 3">CECT 8488</strain>
    </source>
</reference>
<feature type="transmembrane region" description="Helical" evidence="1">
    <location>
        <begin position="116"/>
        <end position="144"/>
    </location>
</feature>
<evidence type="ECO:0000313" key="2">
    <source>
        <dbReference type="EMBL" id="RED52352.1"/>
    </source>
</evidence>
<keyword evidence="1" id="KW-0812">Transmembrane</keyword>
<feature type="transmembrane region" description="Helical" evidence="1">
    <location>
        <begin position="73"/>
        <end position="95"/>
    </location>
</feature>
<dbReference type="RefSeq" id="WP_115935893.1">
    <property type="nucleotide sequence ID" value="NZ_QRDW01000002.1"/>
</dbReference>
<feature type="transmembrane region" description="Helical" evidence="1">
    <location>
        <begin position="33"/>
        <end position="53"/>
    </location>
</feature>
<dbReference type="EMBL" id="QRDW01000002">
    <property type="protein sequence ID" value="RED52352.1"/>
    <property type="molecule type" value="Genomic_DNA"/>
</dbReference>
<feature type="transmembrane region" description="Helical" evidence="1">
    <location>
        <begin position="195"/>
        <end position="218"/>
    </location>
</feature>
<comment type="caution">
    <text evidence="2">The sequence shown here is derived from an EMBL/GenBank/DDBJ whole genome shotgun (WGS) entry which is preliminary data.</text>
</comment>
<name>A0A3D9HS81_9PROT</name>
<sequence length="286" mass="31106">MTDMTHSAQMPEKLPVWQIVLQTYGFVFGNLGALFRVGLIPMAVYGALIMLIQVDLQTEEFRRIAEGEVFVPISGLTGILFALPVLLFATAWHRYSISRDPAMTGVFSLRLGKAELVFLGYGILVYAMIFIAGIAIGIVGGVLAAFVGQWFMVVMVFAVIAVMSVFLIRLTLVFPAAAIGATAGIKDSWRATRGSFWRILAITFLVLLPIGVVSLIVATTFDTVGLITGHGSAAPDQLEQAIRITSFINLLSYWIYIGISIGALSFIYKFLAGKDIGEPVDLTVFR</sequence>
<gene>
    <name evidence="2" type="ORF">DFP90_102372</name>
</gene>
<accession>A0A3D9HS81</accession>
<evidence type="ECO:0000313" key="3">
    <source>
        <dbReference type="Proteomes" id="UP000256845"/>
    </source>
</evidence>
<keyword evidence="1" id="KW-0472">Membrane</keyword>
<evidence type="ECO:0000256" key="1">
    <source>
        <dbReference type="SAM" id="Phobius"/>
    </source>
</evidence>
<feature type="transmembrane region" description="Helical" evidence="1">
    <location>
        <begin position="253"/>
        <end position="271"/>
    </location>
</feature>
<organism evidence="2 3">
    <name type="scientific">Aestuariispira insulae</name>
    <dbReference type="NCBI Taxonomy" id="1461337"/>
    <lineage>
        <taxon>Bacteria</taxon>
        <taxon>Pseudomonadati</taxon>
        <taxon>Pseudomonadota</taxon>
        <taxon>Alphaproteobacteria</taxon>
        <taxon>Rhodospirillales</taxon>
        <taxon>Kiloniellaceae</taxon>
        <taxon>Aestuariispira</taxon>
    </lineage>
</organism>
<evidence type="ECO:0008006" key="4">
    <source>
        <dbReference type="Google" id="ProtNLM"/>
    </source>
</evidence>
<keyword evidence="3" id="KW-1185">Reference proteome</keyword>
<dbReference type="Proteomes" id="UP000256845">
    <property type="component" value="Unassembled WGS sequence"/>
</dbReference>
<dbReference type="OrthoDB" id="7704812at2"/>
<protein>
    <recommendedName>
        <fullName evidence="4">Glycerophosphoryl diester phosphodiesterase family protein</fullName>
    </recommendedName>
</protein>